<reference evidence="2 3" key="1">
    <citation type="journal article" date="2014" name="Int. J. Syst. Evol. Microbiol.">
        <title>Complete genome sequence of Corynebacterium casei LMG S-19264T (=DSM 44701T), isolated from a smear-ripened cheese.</title>
        <authorList>
            <consortium name="US DOE Joint Genome Institute (JGI-PGF)"/>
            <person name="Walter F."/>
            <person name="Albersmeier A."/>
            <person name="Kalinowski J."/>
            <person name="Ruckert C."/>
        </authorList>
    </citation>
    <scope>NUCLEOTIDE SEQUENCE [LARGE SCALE GENOMIC DNA]</scope>
    <source>
        <strain evidence="2 3">JCM 4677</strain>
    </source>
</reference>
<feature type="chain" id="PRO_5039041762" evidence="1">
    <location>
        <begin position="19"/>
        <end position="165"/>
    </location>
</feature>
<accession>A0A7G1P4C9</accession>
<name>A0A7G1P4C9_9ACTN</name>
<keyword evidence="3" id="KW-1185">Reference proteome</keyword>
<evidence type="ECO:0000313" key="3">
    <source>
        <dbReference type="Proteomes" id="UP000516444"/>
    </source>
</evidence>
<gene>
    <name evidence="2" type="ORF">GCM10017557_35160</name>
</gene>
<dbReference type="AlphaFoldDB" id="A0A7G1P4C9"/>
<keyword evidence="1" id="KW-0732">Signal</keyword>
<evidence type="ECO:0000313" key="2">
    <source>
        <dbReference type="EMBL" id="BCL28657.1"/>
    </source>
</evidence>
<evidence type="ECO:0000256" key="1">
    <source>
        <dbReference type="SAM" id="SignalP"/>
    </source>
</evidence>
<dbReference type="Proteomes" id="UP000516444">
    <property type="component" value="Chromosome"/>
</dbReference>
<feature type="signal peptide" evidence="1">
    <location>
        <begin position="1"/>
        <end position="18"/>
    </location>
</feature>
<dbReference type="EMBL" id="AP023440">
    <property type="protein sequence ID" value="BCL28657.1"/>
    <property type="molecule type" value="Genomic_DNA"/>
</dbReference>
<organism evidence="2 3">
    <name type="scientific">Streptomyces aurantiacus</name>
    <dbReference type="NCBI Taxonomy" id="47760"/>
    <lineage>
        <taxon>Bacteria</taxon>
        <taxon>Bacillati</taxon>
        <taxon>Actinomycetota</taxon>
        <taxon>Actinomycetes</taxon>
        <taxon>Kitasatosporales</taxon>
        <taxon>Streptomycetaceae</taxon>
        <taxon>Streptomyces</taxon>
        <taxon>Streptomyces aurantiacus group</taxon>
    </lineage>
</organism>
<sequence length="165" mass="18263">MIKWLICGNTLWCFSVFAGLPASCVLDPPRAAVDPMASPNWTDIRSGRRGVSGSAGTRSLGSIVLRNLINVEGMPMTTAPSGVPHPQSQSTHPLRTIRDIRESLPEDQRRHFDTELADTEIEALPAMLYRWVTLSNDGFEEFLLSTPFEGLEFGARSYDEQPDAE</sequence>
<protein>
    <submittedName>
        <fullName evidence="2">Uncharacterized protein</fullName>
    </submittedName>
</protein>
<proteinExistence type="predicted"/>
<dbReference type="KEGG" id="sgm:GCM10017557_35160"/>